<evidence type="ECO:0000256" key="7">
    <source>
        <dbReference type="ARBA" id="ARBA00023136"/>
    </source>
</evidence>
<dbReference type="Proteomes" id="UP001241092">
    <property type="component" value="Chromosome"/>
</dbReference>
<keyword evidence="9" id="KW-0449">Lipoprotein</keyword>
<dbReference type="GO" id="GO:0016746">
    <property type="term" value="F:acyltransferase activity"/>
    <property type="evidence" value="ECO:0007669"/>
    <property type="project" value="UniProtKB-KW"/>
</dbReference>
<keyword evidence="6 13" id="KW-0573">Peptidoglycan synthesis</keyword>
<keyword evidence="2" id="KW-1003">Cell membrane</keyword>
<dbReference type="PANTHER" id="PTHR30582:SF2">
    <property type="entry name" value="L,D-TRANSPEPTIDASE YCIB-RELATED"/>
    <property type="match status" value="1"/>
</dbReference>
<sequence>MLNTVSPRPRFARGSVRRAFAAIGIAALAVTSSVNVASAAASAPNPVAAIEPAPGSVVGVAHPLTVTFAAPVSNRPAAERSFKVTSPDAPTGTFTWLGNDVMQWTPDSFWPAHSTVSAMAGGAKTSFETGSAVVGVADIDAHTFTVSIDDQVVRTMPASMGKPKFPTPIGTFSALAKEPVVVMDSRTIGIPLSDPEGYKLTVNDAVRVTWGGVYVHSAPWSVGSQGYANVSHGCINLSPDNAAWYFDTVHVGDPIIVRQ</sequence>
<dbReference type="GO" id="GO:0008360">
    <property type="term" value="P:regulation of cell shape"/>
    <property type="evidence" value="ECO:0007669"/>
    <property type="project" value="UniProtKB-UniRule"/>
</dbReference>
<evidence type="ECO:0000256" key="4">
    <source>
        <dbReference type="ARBA" id="ARBA00022729"/>
    </source>
</evidence>
<evidence type="ECO:0000256" key="14">
    <source>
        <dbReference type="SAM" id="SignalP"/>
    </source>
</evidence>
<dbReference type="InterPro" id="IPR038063">
    <property type="entry name" value="Transpep_catalytic_dom"/>
</dbReference>
<dbReference type="GO" id="GO:0071555">
    <property type="term" value="P:cell wall organization"/>
    <property type="evidence" value="ECO:0007669"/>
    <property type="project" value="UniProtKB-UniRule"/>
</dbReference>
<feature type="active site" description="Proton donor/acceptor" evidence="13">
    <location>
        <position position="216"/>
    </location>
</feature>
<dbReference type="FunFam" id="2.40.440.10:FF:000005">
    <property type="entry name" value="L,D-transpeptidase 2"/>
    <property type="match status" value="1"/>
</dbReference>
<keyword evidence="5 13" id="KW-0133">Cell shape</keyword>
<dbReference type="InterPro" id="IPR005490">
    <property type="entry name" value="LD_TPept_cat_dom"/>
</dbReference>
<evidence type="ECO:0000256" key="11">
    <source>
        <dbReference type="ARBA" id="ARBA00023316"/>
    </source>
</evidence>
<keyword evidence="4 14" id="KW-0732">Signal</keyword>
<dbReference type="EMBL" id="AP027452">
    <property type="protein sequence ID" value="BDY32080.1"/>
    <property type="molecule type" value="Genomic_DNA"/>
</dbReference>
<evidence type="ECO:0000313" key="16">
    <source>
        <dbReference type="EMBL" id="BDY32080.1"/>
    </source>
</evidence>
<feature type="active site" description="Nucleophile" evidence="13">
    <location>
        <position position="234"/>
    </location>
</feature>
<reference evidence="16" key="1">
    <citation type="submission" date="2023-03" db="EMBL/GenBank/DDBJ databases">
        <title>Draft genome sequence of a Mycolicibacterium mageritense strain H4_3_1 isolated from a hybrid biological-inorganic system reactor.</title>
        <authorList>
            <person name="Feng X."/>
            <person name="Kazama D."/>
            <person name="Sato K."/>
            <person name="Kobayashi H."/>
        </authorList>
    </citation>
    <scope>NUCLEOTIDE SEQUENCE</scope>
    <source>
        <strain evidence="16">H4_3_1</strain>
    </source>
</reference>
<keyword evidence="3 16" id="KW-0808">Transferase</keyword>
<keyword evidence="10 16" id="KW-0012">Acyltransferase</keyword>
<evidence type="ECO:0000256" key="10">
    <source>
        <dbReference type="ARBA" id="ARBA00023315"/>
    </source>
</evidence>
<dbReference type="Pfam" id="PF17964">
    <property type="entry name" value="Big_10"/>
    <property type="match status" value="1"/>
</dbReference>
<protein>
    <submittedName>
        <fullName evidence="16">L,D-transpeptidase 1</fullName>
        <ecNumber evidence="16">2.3.2.-</ecNumber>
    </submittedName>
</protein>
<dbReference type="CDD" id="cd16913">
    <property type="entry name" value="YkuD_like"/>
    <property type="match status" value="1"/>
</dbReference>
<feature type="domain" description="L,D-TPase catalytic" evidence="15">
    <location>
        <begin position="133"/>
        <end position="258"/>
    </location>
</feature>
<accession>A0AAI8XRH9</accession>
<evidence type="ECO:0000256" key="12">
    <source>
        <dbReference type="ARBA" id="ARBA00060592"/>
    </source>
</evidence>
<evidence type="ECO:0000256" key="13">
    <source>
        <dbReference type="PROSITE-ProRule" id="PRU01373"/>
    </source>
</evidence>
<comment type="pathway">
    <text evidence="1 13">Cell wall biogenesis; peptidoglycan biosynthesis.</text>
</comment>
<dbReference type="PROSITE" id="PS52029">
    <property type="entry name" value="LD_TPASE"/>
    <property type="match status" value="1"/>
</dbReference>
<dbReference type="Gene3D" id="2.60.40.3710">
    <property type="match status" value="1"/>
</dbReference>
<dbReference type="PANTHER" id="PTHR30582">
    <property type="entry name" value="L,D-TRANSPEPTIDASE"/>
    <property type="match status" value="1"/>
</dbReference>
<dbReference type="GO" id="GO:0071972">
    <property type="term" value="F:peptidoglycan L,D-transpeptidase activity"/>
    <property type="evidence" value="ECO:0007669"/>
    <property type="project" value="TreeGrafter"/>
</dbReference>
<dbReference type="GO" id="GO:0005576">
    <property type="term" value="C:extracellular region"/>
    <property type="evidence" value="ECO:0007669"/>
    <property type="project" value="TreeGrafter"/>
</dbReference>
<evidence type="ECO:0000256" key="2">
    <source>
        <dbReference type="ARBA" id="ARBA00022475"/>
    </source>
</evidence>
<gene>
    <name evidence="16" type="primary">ldtA</name>
    <name evidence="16" type="ORF">hbim_06042</name>
</gene>
<keyword evidence="7" id="KW-0472">Membrane</keyword>
<feature type="chain" id="PRO_5042580300" evidence="14">
    <location>
        <begin position="40"/>
        <end position="259"/>
    </location>
</feature>
<evidence type="ECO:0000259" key="15">
    <source>
        <dbReference type="PROSITE" id="PS52029"/>
    </source>
</evidence>
<dbReference type="InterPro" id="IPR050979">
    <property type="entry name" value="LD-transpeptidase"/>
</dbReference>
<evidence type="ECO:0000256" key="8">
    <source>
        <dbReference type="ARBA" id="ARBA00023139"/>
    </source>
</evidence>
<dbReference type="SUPFAM" id="SSF141523">
    <property type="entry name" value="L,D-transpeptidase catalytic domain-like"/>
    <property type="match status" value="1"/>
</dbReference>
<dbReference type="EC" id="2.3.2.-" evidence="16"/>
<dbReference type="InterPro" id="IPR041280">
    <property type="entry name" value="Big_10"/>
</dbReference>
<keyword evidence="8" id="KW-0564">Palmitate</keyword>
<dbReference type="RefSeq" id="WP_286212188.1">
    <property type="nucleotide sequence ID" value="NZ_AP027452.1"/>
</dbReference>
<dbReference type="GO" id="GO:0018104">
    <property type="term" value="P:peptidoglycan-protein cross-linking"/>
    <property type="evidence" value="ECO:0007669"/>
    <property type="project" value="TreeGrafter"/>
</dbReference>
<dbReference type="CDD" id="cd13431">
    <property type="entry name" value="LDT_IgD_like_1"/>
    <property type="match status" value="1"/>
</dbReference>
<evidence type="ECO:0000256" key="1">
    <source>
        <dbReference type="ARBA" id="ARBA00004752"/>
    </source>
</evidence>
<proteinExistence type="predicted"/>
<dbReference type="AlphaFoldDB" id="A0AAI8XRH9"/>
<evidence type="ECO:0000313" key="17">
    <source>
        <dbReference type="Proteomes" id="UP001241092"/>
    </source>
</evidence>
<keyword evidence="11 13" id="KW-0961">Cell wall biogenesis/degradation</keyword>
<evidence type="ECO:0000256" key="3">
    <source>
        <dbReference type="ARBA" id="ARBA00022679"/>
    </source>
</evidence>
<evidence type="ECO:0000256" key="5">
    <source>
        <dbReference type="ARBA" id="ARBA00022960"/>
    </source>
</evidence>
<evidence type="ECO:0000256" key="6">
    <source>
        <dbReference type="ARBA" id="ARBA00022984"/>
    </source>
</evidence>
<organism evidence="16 17">
    <name type="scientific">Mycolicibacterium mageritense</name>
    <name type="common">Mycobacterium mageritense</name>
    <dbReference type="NCBI Taxonomy" id="53462"/>
    <lineage>
        <taxon>Bacteria</taxon>
        <taxon>Bacillati</taxon>
        <taxon>Actinomycetota</taxon>
        <taxon>Actinomycetes</taxon>
        <taxon>Mycobacteriales</taxon>
        <taxon>Mycobacteriaceae</taxon>
        <taxon>Mycolicibacterium</taxon>
    </lineage>
</organism>
<dbReference type="Pfam" id="PF03734">
    <property type="entry name" value="YkuD"/>
    <property type="match status" value="1"/>
</dbReference>
<name>A0AAI8XRH9_MYCME</name>
<comment type="pathway">
    <text evidence="12">Glycan biosynthesis.</text>
</comment>
<dbReference type="Gene3D" id="2.40.440.10">
    <property type="entry name" value="L,D-transpeptidase catalytic domain-like"/>
    <property type="match status" value="1"/>
</dbReference>
<evidence type="ECO:0000256" key="9">
    <source>
        <dbReference type="ARBA" id="ARBA00023288"/>
    </source>
</evidence>
<feature type="signal peptide" evidence="14">
    <location>
        <begin position="1"/>
        <end position="39"/>
    </location>
</feature>